<comment type="caution">
    <text evidence="2">The sequence shown here is derived from an EMBL/GenBank/DDBJ whole genome shotgun (WGS) entry which is preliminary data.</text>
</comment>
<evidence type="ECO:0000313" key="2">
    <source>
        <dbReference type="EMBL" id="KAG8222251.1"/>
    </source>
</evidence>
<feature type="compositionally biased region" description="Basic and acidic residues" evidence="1">
    <location>
        <begin position="1"/>
        <end position="14"/>
    </location>
</feature>
<proteinExistence type="predicted"/>
<dbReference type="AlphaFoldDB" id="A0A8K0JTQ4"/>
<organism evidence="2 3">
    <name type="scientific">Ladona fulva</name>
    <name type="common">Scarce chaser dragonfly</name>
    <name type="synonym">Libellula fulva</name>
    <dbReference type="NCBI Taxonomy" id="123851"/>
    <lineage>
        <taxon>Eukaryota</taxon>
        <taxon>Metazoa</taxon>
        <taxon>Ecdysozoa</taxon>
        <taxon>Arthropoda</taxon>
        <taxon>Hexapoda</taxon>
        <taxon>Insecta</taxon>
        <taxon>Pterygota</taxon>
        <taxon>Palaeoptera</taxon>
        <taxon>Odonata</taxon>
        <taxon>Epiprocta</taxon>
        <taxon>Anisoptera</taxon>
        <taxon>Libelluloidea</taxon>
        <taxon>Libellulidae</taxon>
        <taxon>Ladona</taxon>
    </lineage>
</organism>
<dbReference type="EMBL" id="KZ308127">
    <property type="protein sequence ID" value="KAG8222251.1"/>
    <property type="molecule type" value="Genomic_DNA"/>
</dbReference>
<feature type="region of interest" description="Disordered" evidence="1">
    <location>
        <begin position="1"/>
        <end position="20"/>
    </location>
</feature>
<reference evidence="2" key="2">
    <citation type="submission" date="2017-10" db="EMBL/GenBank/DDBJ databases">
        <title>Ladona fulva Genome sequencing and assembly.</title>
        <authorList>
            <person name="Murali S."/>
            <person name="Richards S."/>
            <person name="Bandaranaike D."/>
            <person name="Bellair M."/>
            <person name="Blankenburg K."/>
            <person name="Chao H."/>
            <person name="Dinh H."/>
            <person name="Doddapaneni H."/>
            <person name="Dugan-Rocha S."/>
            <person name="Elkadiri S."/>
            <person name="Gnanaolivu R."/>
            <person name="Hernandez B."/>
            <person name="Skinner E."/>
            <person name="Javaid M."/>
            <person name="Lee S."/>
            <person name="Li M."/>
            <person name="Ming W."/>
            <person name="Munidasa M."/>
            <person name="Muniz J."/>
            <person name="Nguyen L."/>
            <person name="Hughes D."/>
            <person name="Osuji N."/>
            <person name="Pu L.-L."/>
            <person name="Puazo M."/>
            <person name="Qu C."/>
            <person name="Quiroz J."/>
            <person name="Raj R."/>
            <person name="Weissenberger G."/>
            <person name="Xin Y."/>
            <person name="Zou X."/>
            <person name="Han Y."/>
            <person name="Worley K."/>
            <person name="Muzny D."/>
            <person name="Gibbs R."/>
        </authorList>
    </citation>
    <scope>NUCLEOTIDE SEQUENCE</scope>
    <source>
        <strain evidence="2">Sampled in the wild</strain>
    </source>
</reference>
<dbReference type="Proteomes" id="UP000792457">
    <property type="component" value="Unassembled WGS sequence"/>
</dbReference>
<name>A0A8K0JTQ4_LADFU</name>
<evidence type="ECO:0000313" key="3">
    <source>
        <dbReference type="Proteomes" id="UP000792457"/>
    </source>
</evidence>
<reference evidence="2" key="1">
    <citation type="submission" date="2013-04" db="EMBL/GenBank/DDBJ databases">
        <authorList>
            <person name="Qu J."/>
            <person name="Murali S.C."/>
            <person name="Bandaranaike D."/>
            <person name="Bellair M."/>
            <person name="Blankenburg K."/>
            <person name="Chao H."/>
            <person name="Dinh H."/>
            <person name="Doddapaneni H."/>
            <person name="Downs B."/>
            <person name="Dugan-Rocha S."/>
            <person name="Elkadiri S."/>
            <person name="Gnanaolivu R.D."/>
            <person name="Hernandez B."/>
            <person name="Javaid M."/>
            <person name="Jayaseelan J.C."/>
            <person name="Lee S."/>
            <person name="Li M."/>
            <person name="Ming W."/>
            <person name="Munidasa M."/>
            <person name="Muniz J."/>
            <person name="Nguyen L."/>
            <person name="Ongeri F."/>
            <person name="Osuji N."/>
            <person name="Pu L.-L."/>
            <person name="Puazo M."/>
            <person name="Qu C."/>
            <person name="Quiroz J."/>
            <person name="Raj R."/>
            <person name="Weissenberger G."/>
            <person name="Xin Y."/>
            <person name="Zou X."/>
            <person name="Han Y."/>
            <person name="Richards S."/>
            <person name="Worley K."/>
            <person name="Muzny D."/>
            <person name="Gibbs R."/>
        </authorList>
    </citation>
    <scope>NUCLEOTIDE SEQUENCE</scope>
    <source>
        <strain evidence="2">Sampled in the wild</strain>
    </source>
</reference>
<evidence type="ECO:0000256" key="1">
    <source>
        <dbReference type="SAM" id="MobiDB-lite"/>
    </source>
</evidence>
<gene>
    <name evidence="2" type="ORF">J437_LFUL001449</name>
</gene>
<protein>
    <submittedName>
        <fullName evidence="2">Uncharacterized protein</fullName>
    </submittedName>
</protein>
<keyword evidence="3" id="KW-1185">Reference proteome</keyword>
<accession>A0A8K0JTQ4</accession>
<sequence>MVNHRVNWDTERWKSSPGPSMQKLSFLQLEKNAAFGATSEELNLHLATVEPLPSIDRGANGPAVSAVCMHGMYVYHGIVGLDRTIPTDKNYQDTFGLLQIDSYQDERFLLDK</sequence>